<keyword evidence="8" id="KW-0130">Cell adhesion</keyword>
<dbReference type="Gene3D" id="1.20.1070.10">
    <property type="entry name" value="Rhodopsin 7-helix transmembrane proteins"/>
    <property type="match status" value="1"/>
</dbReference>
<evidence type="ECO:0000259" key="16">
    <source>
        <dbReference type="PROSITE" id="PS50221"/>
    </source>
</evidence>
<feature type="domain" description="EGF-like" evidence="15">
    <location>
        <begin position="212"/>
        <end position="250"/>
    </location>
</feature>
<accession>A0A8M1M7F3</accession>
<dbReference type="PROSITE" id="PS01187">
    <property type="entry name" value="EGF_CA"/>
    <property type="match status" value="2"/>
</dbReference>
<evidence type="ECO:0000256" key="8">
    <source>
        <dbReference type="ARBA" id="ARBA00022889"/>
    </source>
</evidence>
<dbReference type="FunFam" id="2.10.25.10:FF:000177">
    <property type="entry name" value="Adhesion G protein-coupled receptor E2"/>
    <property type="match status" value="1"/>
</dbReference>
<comment type="subcellular location">
    <subcellularLocation>
        <location evidence="1">Cell membrane</location>
        <topology evidence="1">Multi-pass membrane protein</topology>
    </subcellularLocation>
</comment>
<dbReference type="PANTHER" id="PTHR12011">
    <property type="entry name" value="ADHESION G-PROTEIN COUPLED RECEPTOR"/>
    <property type="match status" value="1"/>
</dbReference>
<keyword evidence="12" id="KW-0325">Glycoprotein</keyword>
<feature type="domain" description="EGF-like" evidence="15">
    <location>
        <begin position="116"/>
        <end position="155"/>
    </location>
</feature>
<dbReference type="GO" id="GO:0004930">
    <property type="term" value="F:G protein-coupled receptor activity"/>
    <property type="evidence" value="ECO:0007669"/>
    <property type="project" value="InterPro"/>
</dbReference>
<dbReference type="PROSITE" id="PS50026">
    <property type="entry name" value="EGF_3"/>
    <property type="match status" value="4"/>
</dbReference>
<dbReference type="PRINTS" id="PR01278">
    <property type="entry name" value="CD97PROTEIN"/>
</dbReference>
<dbReference type="FunFam" id="2.10.25.10:FF:000003">
    <property type="entry name" value="fibrillin-1 isoform X1"/>
    <property type="match status" value="1"/>
</dbReference>
<keyword evidence="9 14" id="KW-1133">Transmembrane helix</keyword>
<evidence type="ECO:0000256" key="7">
    <source>
        <dbReference type="ARBA" id="ARBA00022837"/>
    </source>
</evidence>
<dbReference type="Pfam" id="PF01825">
    <property type="entry name" value="GPS"/>
    <property type="match status" value="1"/>
</dbReference>
<dbReference type="Pfam" id="PF00002">
    <property type="entry name" value="7tm_2"/>
    <property type="match status" value="1"/>
</dbReference>
<feature type="domain" description="G-protein coupled receptors family 2 profile 2" evidence="17">
    <location>
        <begin position="528"/>
        <end position="667"/>
    </location>
</feature>
<dbReference type="RefSeq" id="XP_044768945.1">
    <property type="nucleotide sequence ID" value="XM_044913010.1"/>
</dbReference>
<organism evidence="18 19">
    <name type="scientific">Neomonachus schauinslandi</name>
    <name type="common">Hawaiian monk seal</name>
    <name type="synonym">Monachus schauinslandi</name>
    <dbReference type="NCBI Taxonomy" id="29088"/>
    <lineage>
        <taxon>Eukaryota</taxon>
        <taxon>Metazoa</taxon>
        <taxon>Chordata</taxon>
        <taxon>Craniata</taxon>
        <taxon>Vertebrata</taxon>
        <taxon>Euteleostomi</taxon>
        <taxon>Mammalia</taxon>
        <taxon>Eutheria</taxon>
        <taxon>Laurasiatheria</taxon>
        <taxon>Carnivora</taxon>
        <taxon>Caniformia</taxon>
        <taxon>Pinnipedia</taxon>
        <taxon>Phocidae</taxon>
        <taxon>Monachinae</taxon>
        <taxon>Monachini</taxon>
        <taxon>Neomonachus</taxon>
    </lineage>
</organism>
<evidence type="ECO:0000256" key="5">
    <source>
        <dbReference type="ARBA" id="ARBA00022729"/>
    </source>
</evidence>
<evidence type="ECO:0000256" key="11">
    <source>
        <dbReference type="ARBA" id="ARBA00023157"/>
    </source>
</evidence>
<keyword evidence="18" id="KW-1185">Reference proteome</keyword>
<protein>
    <submittedName>
        <fullName evidence="19">Adhesion G protein-coupled receptor E2-like</fullName>
    </submittedName>
</protein>
<dbReference type="PRINTS" id="PR00249">
    <property type="entry name" value="GPCRSECRETIN"/>
</dbReference>
<dbReference type="InterPro" id="IPR000832">
    <property type="entry name" value="GPCR_2_secretin-like"/>
</dbReference>
<dbReference type="Gene3D" id="2.10.25.10">
    <property type="entry name" value="Laminin"/>
    <property type="match status" value="5"/>
</dbReference>
<dbReference type="PROSITE" id="PS50221">
    <property type="entry name" value="GAIN_B"/>
    <property type="match status" value="1"/>
</dbReference>
<evidence type="ECO:0000256" key="2">
    <source>
        <dbReference type="ARBA" id="ARBA00022475"/>
    </source>
</evidence>
<evidence type="ECO:0000256" key="14">
    <source>
        <dbReference type="SAM" id="Phobius"/>
    </source>
</evidence>
<dbReference type="PANTHER" id="PTHR12011:SF328">
    <property type="entry name" value="ADHESION G PROTEIN-COUPLED RECEPTOR E2"/>
    <property type="match status" value="1"/>
</dbReference>
<dbReference type="SUPFAM" id="SSF57184">
    <property type="entry name" value="Growth factor receptor domain"/>
    <property type="match status" value="1"/>
</dbReference>
<keyword evidence="2" id="KW-1003">Cell membrane</keyword>
<keyword evidence="6" id="KW-0677">Repeat</keyword>
<dbReference type="PROSITE" id="PS50261">
    <property type="entry name" value="G_PROTEIN_RECEP_F2_4"/>
    <property type="match status" value="1"/>
</dbReference>
<dbReference type="InterPro" id="IPR049883">
    <property type="entry name" value="NOTCH1_EGF-like"/>
</dbReference>
<dbReference type="Pfam" id="PF07645">
    <property type="entry name" value="EGF_CA"/>
    <property type="match status" value="4"/>
</dbReference>
<dbReference type="GO" id="GO:0005886">
    <property type="term" value="C:plasma membrane"/>
    <property type="evidence" value="ECO:0007669"/>
    <property type="project" value="UniProtKB-SubCell"/>
</dbReference>
<name>A0A8M1M7F3_NEOSC</name>
<evidence type="ECO:0000256" key="1">
    <source>
        <dbReference type="ARBA" id="ARBA00004651"/>
    </source>
</evidence>
<dbReference type="GeneID" id="110594012"/>
<dbReference type="InterPro" id="IPR017981">
    <property type="entry name" value="GPCR_2-like_7TM"/>
</dbReference>
<evidence type="ECO:0000256" key="4">
    <source>
        <dbReference type="ARBA" id="ARBA00022692"/>
    </source>
</evidence>
<feature type="transmembrane region" description="Helical" evidence="14">
    <location>
        <begin position="638"/>
        <end position="657"/>
    </location>
</feature>
<dbReference type="CDD" id="cd00054">
    <property type="entry name" value="EGF_CA"/>
    <property type="match status" value="4"/>
</dbReference>
<feature type="transmembrane region" description="Helical" evidence="14">
    <location>
        <begin position="565"/>
        <end position="582"/>
    </location>
</feature>
<dbReference type="FunFam" id="2.10.25.10:FF:000216">
    <property type="entry name" value="Adhesion G protein-coupled receptor E2"/>
    <property type="match status" value="1"/>
</dbReference>
<dbReference type="SUPFAM" id="SSF57196">
    <property type="entry name" value="EGF/Laminin"/>
    <property type="match status" value="1"/>
</dbReference>
<evidence type="ECO:0000256" key="12">
    <source>
        <dbReference type="ARBA" id="ARBA00023180"/>
    </source>
</evidence>
<dbReference type="InterPro" id="IPR000742">
    <property type="entry name" value="EGF"/>
</dbReference>
<dbReference type="PROSITE" id="PS00010">
    <property type="entry name" value="ASX_HYDROXYL"/>
    <property type="match status" value="4"/>
</dbReference>
<dbReference type="InterPro" id="IPR018097">
    <property type="entry name" value="EGF_Ca-bd_CS"/>
</dbReference>
<dbReference type="InterPro" id="IPR001881">
    <property type="entry name" value="EGF-like_Ca-bd_dom"/>
</dbReference>
<evidence type="ECO:0000256" key="10">
    <source>
        <dbReference type="ARBA" id="ARBA00023136"/>
    </source>
</evidence>
<reference evidence="19" key="1">
    <citation type="submission" date="2025-08" db="UniProtKB">
        <authorList>
            <consortium name="RefSeq"/>
        </authorList>
    </citation>
    <scope>IDENTIFICATION</scope>
    <source>
        <tissue evidence="19">Blood</tissue>
    </source>
</reference>
<dbReference type="KEGG" id="nsu:110594012"/>
<dbReference type="InterPro" id="IPR009030">
    <property type="entry name" value="Growth_fac_rcpt_cys_sf"/>
</dbReference>
<keyword evidence="4 14" id="KW-0812">Transmembrane</keyword>
<evidence type="ECO:0000313" key="19">
    <source>
        <dbReference type="RefSeq" id="XP_044768945.1"/>
    </source>
</evidence>
<dbReference type="GO" id="GO:0007166">
    <property type="term" value="P:cell surface receptor signaling pathway"/>
    <property type="evidence" value="ECO:0007669"/>
    <property type="project" value="InterPro"/>
</dbReference>
<dbReference type="GO" id="GO:0005509">
    <property type="term" value="F:calcium ion binding"/>
    <property type="evidence" value="ECO:0007669"/>
    <property type="project" value="InterPro"/>
</dbReference>
<evidence type="ECO:0000256" key="3">
    <source>
        <dbReference type="ARBA" id="ARBA00022536"/>
    </source>
</evidence>
<dbReference type="FunFam" id="2.10.25.10:FF:000269">
    <property type="entry name" value="Adhesion G protein-coupled receptor E2"/>
    <property type="match status" value="1"/>
</dbReference>
<dbReference type="SMART" id="SM00179">
    <property type="entry name" value="EGF_CA"/>
    <property type="match status" value="4"/>
</dbReference>
<comment type="caution">
    <text evidence="13">Lacks conserved residue(s) required for the propagation of feature annotation.</text>
</comment>
<dbReference type="SMART" id="SM00181">
    <property type="entry name" value="EGF"/>
    <property type="match status" value="5"/>
</dbReference>
<evidence type="ECO:0000259" key="15">
    <source>
        <dbReference type="PROSITE" id="PS50026"/>
    </source>
</evidence>
<feature type="domain" description="GAIN-B" evidence="16">
    <location>
        <begin position="343"/>
        <end position="522"/>
    </location>
</feature>
<keyword evidence="5" id="KW-0732">Signal</keyword>
<gene>
    <name evidence="19" type="primary">LOC110594012</name>
</gene>
<dbReference type="InterPro" id="IPR003056">
    <property type="entry name" value="GPCR_2_ADGRE2_ADGRE5"/>
</dbReference>
<dbReference type="InterPro" id="IPR046338">
    <property type="entry name" value="GAIN_dom_sf"/>
</dbReference>
<dbReference type="Gene3D" id="2.60.220.50">
    <property type="match status" value="1"/>
</dbReference>
<evidence type="ECO:0000256" key="13">
    <source>
        <dbReference type="PROSITE-ProRule" id="PRU00076"/>
    </source>
</evidence>
<keyword evidence="3 13" id="KW-0245">EGF-like domain</keyword>
<evidence type="ECO:0000259" key="17">
    <source>
        <dbReference type="PROSITE" id="PS50261"/>
    </source>
</evidence>
<evidence type="ECO:0000256" key="6">
    <source>
        <dbReference type="ARBA" id="ARBA00022737"/>
    </source>
</evidence>
<dbReference type="Proteomes" id="UP000248481">
    <property type="component" value="Chromosome 1"/>
</dbReference>
<feature type="domain" description="EGF-like" evidence="15">
    <location>
        <begin position="168"/>
        <end position="211"/>
    </location>
</feature>
<dbReference type="FunFam" id="2.10.25.10:FF:000422">
    <property type="entry name" value="Adhesion G protein-coupled receptor E2"/>
    <property type="match status" value="1"/>
</dbReference>
<keyword evidence="7" id="KW-0106">Calcium</keyword>
<dbReference type="InterPro" id="IPR057244">
    <property type="entry name" value="GAIN_B"/>
</dbReference>
<dbReference type="InterPro" id="IPR000203">
    <property type="entry name" value="GPS"/>
</dbReference>
<sequence length="667" mass="72794">MGKHRRKKRPEQQFTKKLDIIKQEVFSAHPDQDQTASSVAGLAGVCTMRNGHLRLLPGLLMLLLLPLGAAAQKTSDCARWCPPKSTCVNATTCRCSPGFISSSGEMFTSRLESCDDINECGPSSAVSCGKFADCQNTEGSFYCTCIQGYELASQARTFRNESENTCQDVDECQLKPRICKSHGICTNTQGSYTCECPPGLELSPGDPNLCTDVNECTSGQNPCHNSTDCLNNIGGYECRCRPGWKPVPGSPNGPKDTVCEDVDECSSGQPMCHESTICINTVGSYKCRCRRGWEPKPGFQNRQPNTTCEEVSFPTWTPPPGIKSQRLSRFFKKVQDLRRDFKPALAQDTIQTCPLEVQEQGHRNVTLSLNQAKMLLNWDVVHESGDSGSSVVGLISTPGMGKLLAEARLVLESEKQAVLHGAHKGVLQGVSSVLVSDVISAFMSNWDTQNLSSPITFIFSHHLMTPGPIQKVFCAFWDHTLDGYGHWSTTGCRMVATGDIRTTCQCTHLSSFAVLLAHCDVQEEDTVLAVISCIGLGLSLLCLLLAALTFLLCKTIQNTSTSIHLQLSICLFLAHLLFLTAIDQTEIKVLCAIIAGALHYLYLASFTWMLLEGLNLFLTACNLTVVNYSSVSRVMKKLMFPVGYGVPAIIVAISAASRPHLYGTPTQ</sequence>
<proteinExistence type="predicted"/>
<keyword evidence="11" id="KW-1015">Disulfide bond</keyword>
<dbReference type="AlphaFoldDB" id="A0A8M1M7F3"/>
<dbReference type="InterPro" id="IPR000152">
    <property type="entry name" value="EGF-type_Asp/Asn_hydroxyl_site"/>
</dbReference>
<feature type="domain" description="EGF-like" evidence="15">
    <location>
        <begin position="261"/>
        <end position="300"/>
    </location>
</feature>
<dbReference type="GO" id="GO:0007189">
    <property type="term" value="P:adenylate cyclase-activating G protein-coupled receptor signaling pathway"/>
    <property type="evidence" value="ECO:0007669"/>
    <property type="project" value="TreeGrafter"/>
</dbReference>
<feature type="transmembrane region" description="Helical" evidence="14">
    <location>
        <begin position="527"/>
        <end position="553"/>
    </location>
</feature>
<keyword evidence="10 14" id="KW-0472">Membrane</keyword>
<evidence type="ECO:0000256" key="9">
    <source>
        <dbReference type="ARBA" id="ARBA00022989"/>
    </source>
</evidence>
<evidence type="ECO:0000313" key="18">
    <source>
        <dbReference type="Proteomes" id="UP000248481"/>
    </source>
</evidence>
<dbReference type="SMART" id="SM00303">
    <property type="entry name" value="GPS"/>
    <property type="match status" value="1"/>
</dbReference>
<dbReference type="GO" id="GO:0007155">
    <property type="term" value="P:cell adhesion"/>
    <property type="evidence" value="ECO:0007669"/>
    <property type="project" value="UniProtKB-KW"/>
</dbReference>